<dbReference type="PANTHER" id="PTHR33498:SF1">
    <property type="entry name" value="TRANSPOSASE FOR INSERTION SEQUENCE ELEMENT IS1557"/>
    <property type="match status" value="1"/>
</dbReference>
<dbReference type="EMBL" id="CP163432">
    <property type="protein sequence ID" value="XDQ15735.1"/>
    <property type="molecule type" value="Genomic_DNA"/>
</dbReference>
<dbReference type="NCBIfam" id="NF033550">
    <property type="entry name" value="transpos_ISL3"/>
    <property type="match status" value="1"/>
</dbReference>
<feature type="domain" description="Transposase IS204/IS1001/IS1096/IS1165 zinc-finger" evidence="3">
    <location>
        <begin position="39"/>
        <end position="86"/>
    </location>
</feature>
<evidence type="ECO:0000259" key="2">
    <source>
        <dbReference type="Pfam" id="PF13542"/>
    </source>
</evidence>
<gene>
    <name evidence="4" type="ORF">AB5J55_42005</name>
</gene>
<proteinExistence type="predicted"/>
<name>A0AB39NAW6_9ACTN</name>
<organism evidence="4">
    <name type="scientific">Streptomyces sp. R11</name>
    <dbReference type="NCBI Taxonomy" id="3238625"/>
    <lineage>
        <taxon>Bacteria</taxon>
        <taxon>Bacillati</taxon>
        <taxon>Actinomycetota</taxon>
        <taxon>Actinomycetes</taxon>
        <taxon>Kitasatosporales</taxon>
        <taxon>Streptomycetaceae</taxon>
        <taxon>Streptomyces</taxon>
    </lineage>
</organism>
<dbReference type="AlphaFoldDB" id="A0AB39NAW6"/>
<dbReference type="Pfam" id="PF14690">
    <property type="entry name" value="Zn_ribbon_ISL3"/>
    <property type="match status" value="1"/>
</dbReference>
<feature type="domain" description="Transposase IS204/IS1001/IS1096/IS1165 helix-turn-helix" evidence="2">
    <location>
        <begin position="93"/>
        <end position="143"/>
    </location>
</feature>
<accession>A0AB39NAW6</accession>
<dbReference type="Pfam" id="PF13542">
    <property type="entry name" value="HTH_Tnp_ISL3"/>
    <property type="match status" value="1"/>
</dbReference>
<dbReference type="PANTHER" id="PTHR33498">
    <property type="entry name" value="TRANSPOSASE FOR INSERTION SEQUENCE ELEMENT IS1557"/>
    <property type="match status" value="1"/>
</dbReference>
<evidence type="ECO:0000259" key="1">
    <source>
        <dbReference type="Pfam" id="PF01610"/>
    </source>
</evidence>
<dbReference type="Pfam" id="PF01610">
    <property type="entry name" value="DDE_Tnp_ISL3"/>
    <property type="match status" value="1"/>
</dbReference>
<dbReference type="InterPro" id="IPR029261">
    <property type="entry name" value="Transposase_Znf"/>
</dbReference>
<reference evidence="4" key="1">
    <citation type="submission" date="2024-07" db="EMBL/GenBank/DDBJ databases">
        <authorList>
            <person name="Yu S.T."/>
        </authorList>
    </citation>
    <scope>NUCLEOTIDE SEQUENCE</scope>
    <source>
        <strain evidence="4">R11</strain>
    </source>
</reference>
<protein>
    <submittedName>
        <fullName evidence="4">ISL3 family transposase</fullName>
    </submittedName>
</protein>
<dbReference type="InterPro" id="IPR047951">
    <property type="entry name" value="Transpos_ISL3"/>
</dbReference>
<dbReference type="InterPro" id="IPR002560">
    <property type="entry name" value="Transposase_DDE"/>
</dbReference>
<dbReference type="RefSeq" id="WP_369275662.1">
    <property type="nucleotide sequence ID" value="NZ_CP163432.1"/>
</dbReference>
<sequence length="508" mass="57108">MVNDTTLLLDLDGVSVMRVERCEDGGRRVHLATADVSARACPACGVLASRVKGSSATTRPRDLPYGERGLEFFWHKRRWFCREPACPRASFTEQIPQIPAGARLTERLRSTAGRRIRDAGSTVIQATRDLHLSWPTVMDAFRTVAHEVVEAPLPEVGVLGIDETRRGKTKWEEDPDTGKWRLARDRWHTGFVDALGNGGLLGQVEGRTVADVLAWLATTPLEWKKRIRYVAIDMSATYRAAVRTGLPDAIVVVDHFHVVQLANTMLSLVRRRTTAQVRGRRGRASDPEWKARRRLLRNREDLTDEQFARMWNPLLDEGQIGQTLLTAWIAKESLRNLLALARTGPSRHQVGLARWKFLTWCADSDIPEVRTLATTVDRWWPEIASFIDTGHSNAKSEGINRVIKLVARNAFGFRNATNQRLRTRCVTTRRARGHIRRTHFMQCPGHCGPCCNRRHSSSTSASAFWPRNFSICMSSFRMASLKRAALSASTARTCAAPSSLTDVSSIRN</sequence>
<evidence type="ECO:0000259" key="3">
    <source>
        <dbReference type="Pfam" id="PF14690"/>
    </source>
</evidence>
<evidence type="ECO:0000313" key="4">
    <source>
        <dbReference type="EMBL" id="XDQ15735.1"/>
    </source>
</evidence>
<feature type="domain" description="Transposase IS204/IS1001/IS1096/IS1165 DDE" evidence="1">
    <location>
        <begin position="189"/>
        <end position="422"/>
    </location>
</feature>
<dbReference type="InterPro" id="IPR032877">
    <property type="entry name" value="Transposase_HTH"/>
</dbReference>